<evidence type="ECO:0000313" key="3">
    <source>
        <dbReference type="Proteomes" id="UP000777438"/>
    </source>
</evidence>
<accession>A0A9P8W7Z0</accession>
<evidence type="ECO:0000256" key="1">
    <source>
        <dbReference type="SAM" id="Phobius"/>
    </source>
</evidence>
<comment type="caution">
    <text evidence="2">The sequence shown here is derived from an EMBL/GenBank/DDBJ whole genome shotgun (WGS) entry which is preliminary data.</text>
</comment>
<sequence>MGCIAAKKEKKGKVHLLSSLHTKRSDRLLHLSLPFSSHSARPSSPVVTRHKTREAEAEPLLVLVRVLIPFNLGTFLLFHSSSSFPPTRTTTPFSLPPLFFAFVFLVPLPHFAGPSHFHPPSQRVTKEEKRRDVPNHSSLPLILPFCPLTRLRRLLQHPQPSLNIDVEAEGPVTYS</sequence>
<dbReference type="Proteomes" id="UP000777438">
    <property type="component" value="Unassembled WGS sequence"/>
</dbReference>
<keyword evidence="1" id="KW-0472">Membrane</keyword>
<protein>
    <recommendedName>
        <fullName evidence="4">Transmembrane protein</fullName>
    </recommendedName>
</protein>
<reference evidence="2 3" key="1">
    <citation type="journal article" date="2021" name="Nat. Commun.">
        <title>Genetic determinants of endophytism in the Arabidopsis root mycobiome.</title>
        <authorList>
            <person name="Mesny F."/>
            <person name="Miyauchi S."/>
            <person name="Thiergart T."/>
            <person name="Pickel B."/>
            <person name="Atanasova L."/>
            <person name="Karlsson M."/>
            <person name="Huettel B."/>
            <person name="Barry K.W."/>
            <person name="Haridas S."/>
            <person name="Chen C."/>
            <person name="Bauer D."/>
            <person name="Andreopoulos W."/>
            <person name="Pangilinan J."/>
            <person name="LaButti K."/>
            <person name="Riley R."/>
            <person name="Lipzen A."/>
            <person name="Clum A."/>
            <person name="Drula E."/>
            <person name="Henrissat B."/>
            <person name="Kohler A."/>
            <person name="Grigoriev I.V."/>
            <person name="Martin F.M."/>
            <person name="Hacquard S."/>
        </authorList>
    </citation>
    <scope>NUCLEOTIDE SEQUENCE [LARGE SCALE GENOMIC DNA]</scope>
    <source>
        <strain evidence="2 3">MPI-CAGE-CH-0241</strain>
    </source>
</reference>
<name>A0A9P8W7Z0_9HYPO</name>
<keyword evidence="1" id="KW-0812">Transmembrane</keyword>
<feature type="transmembrane region" description="Helical" evidence="1">
    <location>
        <begin position="98"/>
        <end position="117"/>
    </location>
</feature>
<evidence type="ECO:0000313" key="2">
    <source>
        <dbReference type="EMBL" id="KAH6890506.1"/>
    </source>
</evidence>
<keyword evidence="3" id="KW-1185">Reference proteome</keyword>
<gene>
    <name evidence="2" type="ORF">B0T10DRAFT_321555</name>
</gene>
<evidence type="ECO:0008006" key="4">
    <source>
        <dbReference type="Google" id="ProtNLM"/>
    </source>
</evidence>
<dbReference type="AlphaFoldDB" id="A0A9P8W7Z0"/>
<organism evidence="2 3">
    <name type="scientific">Thelonectria olida</name>
    <dbReference type="NCBI Taxonomy" id="1576542"/>
    <lineage>
        <taxon>Eukaryota</taxon>
        <taxon>Fungi</taxon>
        <taxon>Dikarya</taxon>
        <taxon>Ascomycota</taxon>
        <taxon>Pezizomycotina</taxon>
        <taxon>Sordariomycetes</taxon>
        <taxon>Hypocreomycetidae</taxon>
        <taxon>Hypocreales</taxon>
        <taxon>Nectriaceae</taxon>
        <taxon>Thelonectria</taxon>
    </lineage>
</organism>
<keyword evidence="1" id="KW-1133">Transmembrane helix</keyword>
<dbReference type="EMBL" id="JAGPYM010000009">
    <property type="protein sequence ID" value="KAH6890506.1"/>
    <property type="molecule type" value="Genomic_DNA"/>
</dbReference>
<feature type="transmembrane region" description="Helical" evidence="1">
    <location>
        <begin position="59"/>
        <end position="78"/>
    </location>
</feature>
<proteinExistence type="predicted"/>